<dbReference type="InterPro" id="IPR000326">
    <property type="entry name" value="PAP2/HPO"/>
</dbReference>
<dbReference type="Pfam" id="PF01569">
    <property type="entry name" value="PAP2"/>
    <property type="match status" value="1"/>
</dbReference>
<feature type="compositionally biased region" description="Basic and acidic residues" evidence="1">
    <location>
        <begin position="23"/>
        <end position="40"/>
    </location>
</feature>
<dbReference type="AlphaFoldDB" id="A0A919SIZ2"/>
<dbReference type="Proteomes" id="UP000681340">
    <property type="component" value="Unassembled WGS sequence"/>
</dbReference>
<dbReference type="CDD" id="cd03392">
    <property type="entry name" value="PAP2_like_2"/>
    <property type="match status" value="1"/>
</dbReference>
<evidence type="ECO:0000313" key="4">
    <source>
        <dbReference type="EMBL" id="GIM71828.1"/>
    </source>
</evidence>
<feature type="transmembrane region" description="Helical" evidence="2">
    <location>
        <begin position="63"/>
        <end position="82"/>
    </location>
</feature>
<feature type="domain" description="Phosphatidic acid phosphatase type 2/haloperoxidase" evidence="3">
    <location>
        <begin position="148"/>
        <end position="256"/>
    </location>
</feature>
<comment type="caution">
    <text evidence="4">The sequence shown here is derived from an EMBL/GenBank/DDBJ whole genome shotgun (WGS) entry which is preliminary data.</text>
</comment>
<dbReference type="EMBL" id="BOQL01000038">
    <property type="protein sequence ID" value="GIM71828.1"/>
    <property type="molecule type" value="Genomic_DNA"/>
</dbReference>
<keyword evidence="2" id="KW-0472">Membrane</keyword>
<feature type="region of interest" description="Disordered" evidence="1">
    <location>
        <begin position="23"/>
        <end position="49"/>
    </location>
</feature>
<name>A0A919SIZ2_9ACTN</name>
<dbReference type="SMART" id="SM00014">
    <property type="entry name" value="acidPPc"/>
    <property type="match status" value="1"/>
</dbReference>
<dbReference type="InterPro" id="IPR036938">
    <property type="entry name" value="PAP2/HPO_sf"/>
</dbReference>
<proteinExistence type="predicted"/>
<dbReference type="PANTHER" id="PTHR14969:SF13">
    <property type="entry name" value="AT30094P"/>
    <property type="match status" value="1"/>
</dbReference>
<dbReference type="PANTHER" id="PTHR14969">
    <property type="entry name" value="SPHINGOSINE-1-PHOSPHATE PHOSPHOHYDROLASE"/>
    <property type="match status" value="1"/>
</dbReference>
<keyword evidence="5" id="KW-1185">Reference proteome</keyword>
<organism evidence="4 5">
    <name type="scientific">Actinoplanes auranticolor</name>
    <dbReference type="NCBI Taxonomy" id="47988"/>
    <lineage>
        <taxon>Bacteria</taxon>
        <taxon>Bacillati</taxon>
        <taxon>Actinomycetota</taxon>
        <taxon>Actinomycetes</taxon>
        <taxon>Micromonosporales</taxon>
        <taxon>Micromonosporaceae</taxon>
        <taxon>Actinoplanes</taxon>
    </lineage>
</organism>
<evidence type="ECO:0000256" key="2">
    <source>
        <dbReference type="SAM" id="Phobius"/>
    </source>
</evidence>
<sequence length="264" mass="28593">MAIGSEFERETVIDRVIAGMERKAAKRSSEQERVTVRHDPPAPAPAPHQVGVVPLRRPAGGPIWWLVAGAAAAFLLLTLAVVQRFGPLVQFDAWVSAGAYDAALAHPAWRSVMYAVTWTANTTTITPVAAVATLLLIWRHRWWQALMLVVAMLGTAGLRWLVLTSIDRPRPADRLAPSSGWSFPSGHTTASATAALVAVLICWPLLRAQWARVLLVAVAAGWALAVGISRVALVVHWPSDVVGGWLFVAVVVPSIAVLVRRLRW</sequence>
<feature type="transmembrane region" description="Helical" evidence="2">
    <location>
        <begin position="213"/>
        <end position="235"/>
    </location>
</feature>
<protein>
    <recommendedName>
        <fullName evidence="3">Phosphatidic acid phosphatase type 2/haloperoxidase domain-containing protein</fullName>
    </recommendedName>
</protein>
<dbReference type="RefSeq" id="WP_212990772.1">
    <property type="nucleotide sequence ID" value="NZ_BAABEA010000025.1"/>
</dbReference>
<feature type="transmembrane region" description="Helical" evidence="2">
    <location>
        <begin position="241"/>
        <end position="259"/>
    </location>
</feature>
<feature type="transmembrane region" description="Helical" evidence="2">
    <location>
        <begin position="118"/>
        <end position="138"/>
    </location>
</feature>
<gene>
    <name evidence="4" type="ORF">Aau02nite_47920</name>
</gene>
<dbReference type="SUPFAM" id="SSF48317">
    <property type="entry name" value="Acid phosphatase/Vanadium-dependent haloperoxidase"/>
    <property type="match status" value="1"/>
</dbReference>
<evidence type="ECO:0000313" key="5">
    <source>
        <dbReference type="Proteomes" id="UP000681340"/>
    </source>
</evidence>
<feature type="transmembrane region" description="Helical" evidence="2">
    <location>
        <begin position="186"/>
        <end position="206"/>
    </location>
</feature>
<reference evidence="4" key="1">
    <citation type="submission" date="2021-03" db="EMBL/GenBank/DDBJ databases">
        <title>Whole genome shotgun sequence of Actinoplanes auranticolor NBRC 12245.</title>
        <authorList>
            <person name="Komaki H."/>
            <person name="Tamura T."/>
        </authorList>
    </citation>
    <scope>NUCLEOTIDE SEQUENCE</scope>
    <source>
        <strain evidence="4">NBRC 12245</strain>
    </source>
</reference>
<evidence type="ECO:0000256" key="1">
    <source>
        <dbReference type="SAM" id="MobiDB-lite"/>
    </source>
</evidence>
<feature type="transmembrane region" description="Helical" evidence="2">
    <location>
        <begin position="145"/>
        <end position="166"/>
    </location>
</feature>
<keyword evidence="2" id="KW-0812">Transmembrane</keyword>
<keyword evidence="2" id="KW-1133">Transmembrane helix</keyword>
<dbReference type="Gene3D" id="1.20.144.10">
    <property type="entry name" value="Phosphatidic acid phosphatase type 2/haloperoxidase"/>
    <property type="match status" value="1"/>
</dbReference>
<evidence type="ECO:0000259" key="3">
    <source>
        <dbReference type="SMART" id="SM00014"/>
    </source>
</evidence>
<accession>A0A919SIZ2</accession>